<reference evidence="2 3" key="1">
    <citation type="submission" date="2015-01" db="EMBL/GenBank/DDBJ databases">
        <title>The Genome Sequence of Cryptococcus gattii Ram5.</title>
        <authorList>
            <consortium name="The Broad Institute Genomics Platform"/>
            <person name="Cuomo C."/>
            <person name="Litvintseva A."/>
            <person name="Chen Y."/>
            <person name="Heitman J."/>
            <person name="Sun S."/>
            <person name="Springer D."/>
            <person name="Dromer F."/>
            <person name="Young S."/>
            <person name="Zeng Q."/>
            <person name="Gargeya S."/>
            <person name="Abouelleil A."/>
            <person name="Alvarado L."/>
            <person name="Chapman S.B."/>
            <person name="Gainer-Dewar J."/>
            <person name="Goldberg J."/>
            <person name="Griggs A."/>
            <person name="Gujja S."/>
            <person name="Hansen M."/>
            <person name="Howarth C."/>
            <person name="Imamovic A."/>
            <person name="Larimer J."/>
            <person name="Murphy C."/>
            <person name="Naylor J."/>
            <person name="Pearson M."/>
            <person name="Priest M."/>
            <person name="Roberts A."/>
            <person name="Saif S."/>
            <person name="Shea T."/>
            <person name="Sykes S."/>
            <person name="Wortman J."/>
            <person name="Nusbaum C."/>
            <person name="Birren B."/>
        </authorList>
    </citation>
    <scope>NUCLEOTIDE SEQUENCE [LARGE SCALE GENOMIC DNA]</scope>
    <source>
        <strain evidence="2 3">Ram5</strain>
    </source>
</reference>
<proteinExistence type="predicted"/>
<sequence>MAQGAGKSMKAKGKSGGSQRKNTGKTKPGKREVAPKDRQRVLERSQKKQLSSKINNSIEKQMVQAASVGKLSIMRNVGELETGEGKDGKAKGKGKSK</sequence>
<dbReference type="OrthoDB" id="5239630at2759"/>
<feature type="compositionally biased region" description="Polar residues" evidence="1">
    <location>
        <begin position="48"/>
        <end position="59"/>
    </location>
</feature>
<protein>
    <submittedName>
        <fullName evidence="2">Uncharacterized protein</fullName>
    </submittedName>
</protein>
<evidence type="ECO:0000256" key="1">
    <source>
        <dbReference type="SAM" id="MobiDB-lite"/>
    </source>
</evidence>
<evidence type="ECO:0000313" key="3">
    <source>
        <dbReference type="Proteomes" id="UP000053392"/>
    </source>
</evidence>
<accession>A0A0D0V810</accession>
<dbReference type="HOGENOM" id="CLU_157438_1_1_1"/>
<evidence type="ECO:0000313" key="2">
    <source>
        <dbReference type="EMBL" id="KIR41020.1"/>
    </source>
</evidence>
<keyword evidence="3" id="KW-1185">Reference proteome</keyword>
<dbReference type="Pfam" id="PF09495">
    <property type="entry name" value="DUF2462"/>
    <property type="match status" value="1"/>
</dbReference>
<dbReference type="InterPro" id="IPR019034">
    <property type="entry name" value="UPF0390"/>
</dbReference>
<dbReference type="Proteomes" id="UP000053392">
    <property type="component" value="Unassembled WGS sequence"/>
</dbReference>
<dbReference type="EMBL" id="KN847901">
    <property type="protein sequence ID" value="KIR41020.1"/>
    <property type="molecule type" value="Genomic_DNA"/>
</dbReference>
<organism evidence="2 3">
    <name type="scientific">Cryptococcus deuterogattii Ram5</name>
    <dbReference type="NCBI Taxonomy" id="1296110"/>
    <lineage>
        <taxon>Eukaryota</taxon>
        <taxon>Fungi</taxon>
        <taxon>Dikarya</taxon>
        <taxon>Basidiomycota</taxon>
        <taxon>Agaricomycotina</taxon>
        <taxon>Tremellomycetes</taxon>
        <taxon>Tremellales</taxon>
        <taxon>Cryptococcaceae</taxon>
        <taxon>Cryptococcus</taxon>
        <taxon>Cryptococcus gattii species complex</taxon>
    </lineage>
</organism>
<name>A0A0D0V810_9TREE</name>
<feature type="compositionally biased region" description="Basic and acidic residues" evidence="1">
    <location>
        <begin position="29"/>
        <end position="46"/>
    </location>
</feature>
<feature type="region of interest" description="Disordered" evidence="1">
    <location>
        <begin position="1"/>
        <end position="97"/>
    </location>
</feature>
<dbReference type="AlphaFoldDB" id="A0A0D0V810"/>
<gene>
    <name evidence="2" type="ORF">I313_02968</name>
</gene>